<dbReference type="Pfam" id="PF00753">
    <property type="entry name" value="Lactamase_B"/>
    <property type="match status" value="1"/>
</dbReference>
<accession>L0DN46</accession>
<sequence length="226" mass="23689">MASTEYTIEAIQSAPFGEMSYVAWRRGQGEALVIDPGFDAEAILDLLSRQGLRLTAILNTHGHVDHIAGNAAMKQAYPDAPLIIGCNDAALLSDPQANLSAPFGFPLTSPPADQLVADGERLEAAGFSLEVREIPGHSPGSVVFVCDQFDTPFVFGGDVLFAGSVGRTDLGGNGPQLIAGIRAKLFNLPDATLVLPGHGPITTVANEKQSNPFVGERAGFHEIGPS</sequence>
<name>L0DN46_SINAD</name>
<dbReference type="SUPFAM" id="SSF56281">
    <property type="entry name" value="Metallo-hydrolase/oxidoreductase"/>
    <property type="match status" value="1"/>
</dbReference>
<keyword evidence="2" id="KW-0479">Metal-binding</keyword>
<organism evidence="6 7">
    <name type="scientific">Singulisphaera acidiphila (strain ATCC BAA-1392 / DSM 18658 / VKM B-2454 / MOB10)</name>
    <dbReference type="NCBI Taxonomy" id="886293"/>
    <lineage>
        <taxon>Bacteria</taxon>
        <taxon>Pseudomonadati</taxon>
        <taxon>Planctomycetota</taxon>
        <taxon>Planctomycetia</taxon>
        <taxon>Isosphaerales</taxon>
        <taxon>Isosphaeraceae</taxon>
        <taxon>Singulisphaera</taxon>
    </lineage>
</organism>
<keyword evidence="4" id="KW-0862">Zinc</keyword>
<dbReference type="OrthoDB" id="9802248at2"/>
<dbReference type="Gene3D" id="3.60.15.10">
    <property type="entry name" value="Ribonuclease Z/Hydroxyacylglutathione hydrolase-like"/>
    <property type="match status" value="1"/>
</dbReference>
<evidence type="ECO:0000313" key="6">
    <source>
        <dbReference type="EMBL" id="AGA30799.1"/>
    </source>
</evidence>
<proteinExistence type="predicted"/>
<dbReference type="HOGENOM" id="CLU_030571_5_2_0"/>
<dbReference type="PANTHER" id="PTHR46233">
    <property type="entry name" value="HYDROXYACYLGLUTATHIONE HYDROLASE GLOC"/>
    <property type="match status" value="1"/>
</dbReference>
<dbReference type="PANTHER" id="PTHR46233:SF3">
    <property type="entry name" value="HYDROXYACYLGLUTATHIONE HYDROLASE GLOC"/>
    <property type="match status" value="1"/>
</dbReference>
<evidence type="ECO:0000256" key="2">
    <source>
        <dbReference type="ARBA" id="ARBA00022723"/>
    </source>
</evidence>
<dbReference type="RefSeq" id="WP_015249877.1">
    <property type="nucleotide sequence ID" value="NC_019892.1"/>
</dbReference>
<dbReference type="STRING" id="886293.Sinac_6729"/>
<dbReference type="InterPro" id="IPR001279">
    <property type="entry name" value="Metallo-B-lactamas"/>
</dbReference>
<evidence type="ECO:0000256" key="4">
    <source>
        <dbReference type="ARBA" id="ARBA00022833"/>
    </source>
</evidence>
<reference evidence="6 7" key="1">
    <citation type="submission" date="2012-02" db="EMBL/GenBank/DDBJ databases">
        <title>Complete sequence of chromosome of Singulisphaera acidiphila DSM 18658.</title>
        <authorList>
            <consortium name="US DOE Joint Genome Institute (JGI-PGF)"/>
            <person name="Lucas S."/>
            <person name="Copeland A."/>
            <person name="Lapidus A."/>
            <person name="Glavina del Rio T."/>
            <person name="Dalin E."/>
            <person name="Tice H."/>
            <person name="Bruce D."/>
            <person name="Goodwin L."/>
            <person name="Pitluck S."/>
            <person name="Peters L."/>
            <person name="Ovchinnikova G."/>
            <person name="Chertkov O."/>
            <person name="Kyrpides N."/>
            <person name="Mavromatis K."/>
            <person name="Ivanova N."/>
            <person name="Brettin T."/>
            <person name="Detter J.C."/>
            <person name="Han C."/>
            <person name="Larimer F."/>
            <person name="Land M."/>
            <person name="Hauser L."/>
            <person name="Markowitz V."/>
            <person name="Cheng J.-F."/>
            <person name="Hugenholtz P."/>
            <person name="Woyke T."/>
            <person name="Wu D."/>
            <person name="Tindall B."/>
            <person name="Pomrenke H."/>
            <person name="Brambilla E."/>
            <person name="Klenk H.-P."/>
            <person name="Eisen J.A."/>
        </authorList>
    </citation>
    <scope>NUCLEOTIDE SEQUENCE [LARGE SCALE GENOMIC DNA]</scope>
    <source>
        <strain evidence="7">ATCC BAA-1392 / DSM 18658 / VKM B-2454 / MOB10</strain>
    </source>
</reference>
<evidence type="ECO:0000256" key="1">
    <source>
        <dbReference type="ARBA" id="ARBA00001947"/>
    </source>
</evidence>
<dbReference type="GO" id="GO:0046872">
    <property type="term" value="F:metal ion binding"/>
    <property type="evidence" value="ECO:0007669"/>
    <property type="project" value="UniProtKB-KW"/>
</dbReference>
<dbReference type="EMBL" id="CP003364">
    <property type="protein sequence ID" value="AGA30799.1"/>
    <property type="molecule type" value="Genomic_DNA"/>
</dbReference>
<evidence type="ECO:0000256" key="3">
    <source>
        <dbReference type="ARBA" id="ARBA00022801"/>
    </source>
</evidence>
<feature type="domain" description="Metallo-beta-lactamase" evidence="5">
    <location>
        <begin position="17"/>
        <end position="198"/>
    </location>
</feature>
<dbReference type="CDD" id="cd06262">
    <property type="entry name" value="metallo-hydrolase-like_MBL-fold"/>
    <property type="match status" value="1"/>
</dbReference>
<dbReference type="GO" id="GO:0016787">
    <property type="term" value="F:hydrolase activity"/>
    <property type="evidence" value="ECO:0007669"/>
    <property type="project" value="UniProtKB-KW"/>
</dbReference>
<dbReference type="InterPro" id="IPR051453">
    <property type="entry name" value="MBL_Glyoxalase_II"/>
</dbReference>
<dbReference type="AlphaFoldDB" id="L0DN46"/>
<gene>
    <name evidence="6" type="ordered locus">Sinac_6729</name>
</gene>
<evidence type="ECO:0000259" key="5">
    <source>
        <dbReference type="SMART" id="SM00849"/>
    </source>
</evidence>
<dbReference type="SMART" id="SM00849">
    <property type="entry name" value="Lactamase_B"/>
    <property type="match status" value="1"/>
</dbReference>
<protein>
    <submittedName>
        <fullName evidence="6">Zn-dependent hydrolase, glyoxylase</fullName>
    </submittedName>
</protein>
<dbReference type="Proteomes" id="UP000010798">
    <property type="component" value="Chromosome"/>
</dbReference>
<comment type="cofactor">
    <cofactor evidence="1">
        <name>Zn(2+)</name>
        <dbReference type="ChEBI" id="CHEBI:29105"/>
    </cofactor>
</comment>
<keyword evidence="7" id="KW-1185">Reference proteome</keyword>
<dbReference type="eggNOG" id="COG0491">
    <property type="taxonomic scope" value="Bacteria"/>
</dbReference>
<evidence type="ECO:0000313" key="7">
    <source>
        <dbReference type="Proteomes" id="UP000010798"/>
    </source>
</evidence>
<keyword evidence="3 6" id="KW-0378">Hydrolase</keyword>
<dbReference type="KEGG" id="saci:Sinac_6729"/>
<dbReference type="InterPro" id="IPR036866">
    <property type="entry name" value="RibonucZ/Hydroxyglut_hydro"/>
</dbReference>